<keyword evidence="2" id="KW-1185">Reference proteome</keyword>
<protein>
    <submittedName>
        <fullName evidence="1">Uncharacterized protein</fullName>
    </submittedName>
</protein>
<comment type="caution">
    <text evidence="1">The sequence shown here is derived from an EMBL/GenBank/DDBJ whole genome shotgun (WGS) entry which is preliminary data.</text>
</comment>
<proteinExistence type="predicted"/>
<name>A0ABR1WRP9_9PEZI</name>
<evidence type="ECO:0000313" key="2">
    <source>
        <dbReference type="Proteomes" id="UP001480595"/>
    </source>
</evidence>
<dbReference type="Proteomes" id="UP001480595">
    <property type="component" value="Unassembled WGS sequence"/>
</dbReference>
<gene>
    <name evidence="1" type="ORF">PG994_000961</name>
</gene>
<accession>A0ABR1WRP9</accession>
<sequence>MAQTPQQKPQEQQHSAMFEALAATSFEYDEICGLLASQQRQPSSAVLTETSGSAAVVIRRDINSKATDDIPYWDRGVGPDDDGSVPVVKSWWGVALRWTGWTRRPDMYRAVCQ</sequence>
<dbReference type="GeneID" id="92085433"/>
<dbReference type="RefSeq" id="XP_066720511.1">
    <property type="nucleotide sequence ID" value="XM_066852370.1"/>
</dbReference>
<organism evidence="1 2">
    <name type="scientific">Apiospora phragmitis</name>
    <dbReference type="NCBI Taxonomy" id="2905665"/>
    <lineage>
        <taxon>Eukaryota</taxon>
        <taxon>Fungi</taxon>
        <taxon>Dikarya</taxon>
        <taxon>Ascomycota</taxon>
        <taxon>Pezizomycotina</taxon>
        <taxon>Sordariomycetes</taxon>
        <taxon>Xylariomycetidae</taxon>
        <taxon>Amphisphaeriales</taxon>
        <taxon>Apiosporaceae</taxon>
        <taxon>Apiospora</taxon>
    </lineage>
</organism>
<evidence type="ECO:0000313" key="1">
    <source>
        <dbReference type="EMBL" id="KAK8085987.1"/>
    </source>
</evidence>
<dbReference type="EMBL" id="JAQQWL010000002">
    <property type="protein sequence ID" value="KAK8085987.1"/>
    <property type="molecule type" value="Genomic_DNA"/>
</dbReference>
<reference evidence="1 2" key="1">
    <citation type="submission" date="2023-01" db="EMBL/GenBank/DDBJ databases">
        <title>Analysis of 21 Apiospora genomes using comparative genomics revels a genus with tremendous synthesis potential of carbohydrate active enzymes and secondary metabolites.</title>
        <authorList>
            <person name="Sorensen T."/>
        </authorList>
    </citation>
    <scope>NUCLEOTIDE SEQUENCE [LARGE SCALE GENOMIC DNA]</scope>
    <source>
        <strain evidence="1 2">CBS 135458</strain>
    </source>
</reference>